<dbReference type="EMBL" id="JBHUEA010000029">
    <property type="protein sequence ID" value="MFD1722831.1"/>
    <property type="molecule type" value="Genomic_DNA"/>
</dbReference>
<evidence type="ECO:0000313" key="7">
    <source>
        <dbReference type="EMBL" id="MFD1722831.1"/>
    </source>
</evidence>
<keyword evidence="3 5" id="KW-1133">Transmembrane helix</keyword>
<evidence type="ECO:0000256" key="3">
    <source>
        <dbReference type="ARBA" id="ARBA00022989"/>
    </source>
</evidence>
<feature type="domain" description="DUF1232" evidence="6">
    <location>
        <begin position="68"/>
        <end position="103"/>
    </location>
</feature>
<evidence type="ECO:0000256" key="5">
    <source>
        <dbReference type="SAM" id="Phobius"/>
    </source>
</evidence>
<reference evidence="8" key="1">
    <citation type="journal article" date="2019" name="Int. J. Syst. Evol. Microbiol.">
        <title>The Global Catalogue of Microorganisms (GCM) 10K type strain sequencing project: providing services to taxonomists for standard genome sequencing and annotation.</title>
        <authorList>
            <consortium name="The Broad Institute Genomics Platform"/>
            <consortium name="The Broad Institute Genome Sequencing Center for Infectious Disease"/>
            <person name="Wu L."/>
            <person name="Ma J."/>
        </authorList>
    </citation>
    <scope>NUCLEOTIDE SEQUENCE [LARGE SCALE GENOMIC DNA]</scope>
    <source>
        <strain evidence="8">CGMCC 1.12471</strain>
    </source>
</reference>
<accession>A0ABW4LKX1</accession>
<dbReference type="Pfam" id="PF06803">
    <property type="entry name" value="DUF1232"/>
    <property type="match status" value="1"/>
</dbReference>
<organism evidence="7 8">
    <name type="scientific">Amnibacterium endophyticum</name>
    <dbReference type="NCBI Taxonomy" id="2109337"/>
    <lineage>
        <taxon>Bacteria</taxon>
        <taxon>Bacillati</taxon>
        <taxon>Actinomycetota</taxon>
        <taxon>Actinomycetes</taxon>
        <taxon>Micrococcales</taxon>
        <taxon>Microbacteriaceae</taxon>
        <taxon>Amnibacterium</taxon>
    </lineage>
</organism>
<dbReference type="Proteomes" id="UP001597347">
    <property type="component" value="Unassembled WGS sequence"/>
</dbReference>
<dbReference type="RefSeq" id="WP_377936281.1">
    <property type="nucleotide sequence ID" value="NZ_JBHUEA010000029.1"/>
</dbReference>
<keyword evidence="4 5" id="KW-0472">Membrane</keyword>
<comment type="caution">
    <text evidence="7">The sequence shown here is derived from an EMBL/GenBank/DDBJ whole genome shotgun (WGS) entry which is preliminary data.</text>
</comment>
<evidence type="ECO:0000313" key="8">
    <source>
        <dbReference type="Proteomes" id="UP001597347"/>
    </source>
</evidence>
<comment type="subcellular location">
    <subcellularLocation>
        <location evidence="1">Endomembrane system</location>
        <topology evidence="1">Multi-pass membrane protein</topology>
    </subcellularLocation>
</comment>
<evidence type="ECO:0000259" key="6">
    <source>
        <dbReference type="Pfam" id="PF06803"/>
    </source>
</evidence>
<evidence type="ECO:0000256" key="2">
    <source>
        <dbReference type="ARBA" id="ARBA00022692"/>
    </source>
</evidence>
<evidence type="ECO:0000256" key="4">
    <source>
        <dbReference type="ARBA" id="ARBA00023136"/>
    </source>
</evidence>
<protein>
    <submittedName>
        <fullName evidence="7">YkvA family protein</fullName>
    </submittedName>
</protein>
<gene>
    <name evidence="7" type="ORF">ACFSBI_14840</name>
</gene>
<feature type="transmembrane region" description="Helical" evidence="5">
    <location>
        <begin position="6"/>
        <end position="29"/>
    </location>
</feature>
<feature type="transmembrane region" description="Helical" evidence="5">
    <location>
        <begin position="65"/>
        <end position="82"/>
    </location>
</feature>
<evidence type="ECO:0000256" key="1">
    <source>
        <dbReference type="ARBA" id="ARBA00004127"/>
    </source>
</evidence>
<keyword evidence="2 5" id="KW-0812">Transmembrane</keyword>
<name>A0ABW4LKX1_9MICO</name>
<keyword evidence="8" id="KW-1185">Reference proteome</keyword>
<proteinExistence type="predicted"/>
<sequence>MTDLIGVLLAVLSGLVVFWLLLLLAALAGQARRHGDRIRLQELLRLVPDVVRLLGRLIRDRGVPWRVRVVLLLLLAYLASPIDLVSDVLPVVGYADDALVVALALRFAVRQAGRDVLERAWPGTDAGLPALLRLAGIRDEGG</sequence>
<dbReference type="InterPro" id="IPR010652">
    <property type="entry name" value="DUF1232"/>
</dbReference>